<dbReference type="AlphaFoldDB" id="A0AAN9YH46"/>
<dbReference type="PROSITE" id="PS00028">
    <property type="entry name" value="ZINC_FINGER_C2H2_1"/>
    <property type="match status" value="1"/>
</dbReference>
<evidence type="ECO:0000313" key="2">
    <source>
        <dbReference type="EMBL" id="KAK7741834.1"/>
    </source>
</evidence>
<keyword evidence="3" id="KW-1185">Reference proteome</keyword>
<organism evidence="2 3">
    <name type="scientific">Cytospora paraplurivora</name>
    <dbReference type="NCBI Taxonomy" id="2898453"/>
    <lineage>
        <taxon>Eukaryota</taxon>
        <taxon>Fungi</taxon>
        <taxon>Dikarya</taxon>
        <taxon>Ascomycota</taxon>
        <taxon>Pezizomycotina</taxon>
        <taxon>Sordariomycetes</taxon>
        <taxon>Sordariomycetidae</taxon>
        <taxon>Diaporthales</taxon>
        <taxon>Cytosporaceae</taxon>
        <taxon>Cytospora</taxon>
    </lineage>
</organism>
<evidence type="ECO:0000259" key="1">
    <source>
        <dbReference type="PROSITE" id="PS00028"/>
    </source>
</evidence>
<gene>
    <name evidence="2" type="ORF">SLS53_004899</name>
</gene>
<accession>A0AAN9YH46</accession>
<proteinExistence type="predicted"/>
<feature type="domain" description="C2H2-type" evidence="1">
    <location>
        <begin position="180"/>
        <end position="201"/>
    </location>
</feature>
<dbReference type="InterPro" id="IPR013087">
    <property type="entry name" value="Znf_C2H2_type"/>
</dbReference>
<comment type="caution">
    <text evidence="2">The sequence shown here is derived from an EMBL/GenBank/DDBJ whole genome shotgun (WGS) entry which is preliminary data.</text>
</comment>
<dbReference type="EMBL" id="JAJSPL020000017">
    <property type="protein sequence ID" value="KAK7741834.1"/>
    <property type="molecule type" value="Genomic_DNA"/>
</dbReference>
<name>A0AAN9YH46_9PEZI</name>
<protein>
    <recommendedName>
        <fullName evidence="1">C2H2-type domain-containing protein</fullName>
    </recommendedName>
</protein>
<reference evidence="2 3" key="1">
    <citation type="journal article" date="2023" name="PLoS ONE">
        <title>Cytospora paraplurivora sp. nov. isolated from orchards with fruit tree decline syndrome in Ontario, Canada.</title>
        <authorList>
            <person name="Ilyukhin E."/>
            <person name="Nguyen H.D.T."/>
            <person name="Castle A.J."/>
            <person name="Ellouze W."/>
        </authorList>
    </citation>
    <scope>NUCLEOTIDE SEQUENCE [LARGE SCALE GENOMIC DNA]</scope>
    <source>
        <strain evidence="2 3">FDS-564</strain>
    </source>
</reference>
<dbReference type="Proteomes" id="UP001320245">
    <property type="component" value="Unassembled WGS sequence"/>
</dbReference>
<evidence type="ECO:0000313" key="3">
    <source>
        <dbReference type="Proteomes" id="UP001320245"/>
    </source>
</evidence>
<sequence length="214" mass="23472">MTGPTLITVLRGFKVRTSTLDNFLIANGHPNGIQTETFPPIYKYDYDNGVATDEISEVLRAKVRAAAAAASMPSNSGTAINTTGILLVVPSVEGHTDSAWSYVSYSYAQVYAQRHITAEDPSEQVPPGFQELRQEVLGHSSVPDHGDEGLLGLYVVATKERAGLVPAGLRERYKELPIRCDGCEETFNSWSQRQWHRNTIHGTDEELNPMPANA</sequence>